<dbReference type="Pfam" id="PF06737">
    <property type="entry name" value="Transglycosylas"/>
    <property type="match status" value="1"/>
</dbReference>
<dbReference type="RefSeq" id="WP_381348819.1">
    <property type="nucleotide sequence ID" value="NZ_JBHMCY010000058.1"/>
</dbReference>
<dbReference type="CDD" id="cd00118">
    <property type="entry name" value="LysM"/>
    <property type="match status" value="1"/>
</dbReference>
<evidence type="ECO:0000259" key="4">
    <source>
        <dbReference type="PROSITE" id="PS51782"/>
    </source>
</evidence>
<dbReference type="SUPFAM" id="SSF54106">
    <property type="entry name" value="LysM domain"/>
    <property type="match status" value="1"/>
</dbReference>
<comment type="similarity">
    <text evidence="1">Belongs to the transglycosylase family. Rpf subfamily.</text>
</comment>
<evidence type="ECO:0000256" key="2">
    <source>
        <dbReference type="ARBA" id="ARBA00022801"/>
    </source>
</evidence>
<gene>
    <name evidence="5" type="ORF">ACFF45_25660</name>
</gene>
<evidence type="ECO:0000256" key="1">
    <source>
        <dbReference type="ARBA" id="ARBA00010830"/>
    </source>
</evidence>
<dbReference type="CDD" id="cd13925">
    <property type="entry name" value="RPF"/>
    <property type="match status" value="1"/>
</dbReference>
<keyword evidence="6" id="KW-1185">Reference proteome</keyword>
<dbReference type="Gene3D" id="1.10.530.10">
    <property type="match status" value="1"/>
</dbReference>
<keyword evidence="3" id="KW-0732">Signal</keyword>
<dbReference type="InterPro" id="IPR018392">
    <property type="entry name" value="LysM"/>
</dbReference>
<dbReference type="SMART" id="SM00257">
    <property type="entry name" value="LysM"/>
    <property type="match status" value="1"/>
</dbReference>
<reference evidence="5 6" key="1">
    <citation type="submission" date="2024-09" db="EMBL/GenBank/DDBJ databases">
        <authorList>
            <person name="Sun Q."/>
            <person name="Mori K."/>
        </authorList>
    </citation>
    <scope>NUCLEOTIDE SEQUENCE [LARGE SCALE GENOMIC DNA]</scope>
    <source>
        <strain evidence="5 6">JCM 6917</strain>
    </source>
</reference>
<dbReference type="Gene3D" id="3.10.350.10">
    <property type="entry name" value="LysM domain"/>
    <property type="match status" value="1"/>
</dbReference>
<organism evidence="5 6">
    <name type="scientific">Streptomyces cinereospinus</name>
    <dbReference type="NCBI Taxonomy" id="285561"/>
    <lineage>
        <taxon>Bacteria</taxon>
        <taxon>Bacillati</taxon>
        <taxon>Actinomycetota</taxon>
        <taxon>Actinomycetes</taxon>
        <taxon>Kitasatosporales</taxon>
        <taxon>Streptomycetaceae</taxon>
        <taxon>Streptomyces</taxon>
    </lineage>
</organism>
<dbReference type="PANTHER" id="PTHR34700">
    <property type="entry name" value="POTASSIUM BINDING PROTEIN KBP"/>
    <property type="match status" value="1"/>
</dbReference>
<evidence type="ECO:0000313" key="6">
    <source>
        <dbReference type="Proteomes" id="UP001589709"/>
    </source>
</evidence>
<dbReference type="Pfam" id="PF01476">
    <property type="entry name" value="LysM"/>
    <property type="match status" value="1"/>
</dbReference>
<name>A0ABV5N6S0_9ACTN</name>
<dbReference type="PROSITE" id="PS51782">
    <property type="entry name" value="LYSM"/>
    <property type="match status" value="1"/>
</dbReference>
<proteinExistence type="inferred from homology"/>
<accession>A0ABV5N6S0</accession>
<sequence>MRSRSLTIALAATLFTVLAPAAAQAAPPSPLPASGPAAVHESAACADDQWPWGCVAQCESGGNWHINTGNGYYGGLQFSPSTWKAFGGLKYAPRADLATRQQQIAVAREVVAVQGWGAWPVCATRYGLKGRWYTVKPGDTLYAIARTYQVRGGWQALYEANKKTIGPRPERIEAGTTLVLPDGAARVQGPPAVSGPPLAG</sequence>
<keyword evidence="2" id="KW-0378">Hydrolase</keyword>
<feature type="domain" description="LysM" evidence="4">
    <location>
        <begin position="131"/>
        <end position="180"/>
    </location>
</feature>
<dbReference type="InterPro" id="IPR010618">
    <property type="entry name" value="RPF"/>
</dbReference>
<dbReference type="InterPro" id="IPR023346">
    <property type="entry name" value="Lysozyme-like_dom_sf"/>
</dbReference>
<evidence type="ECO:0000256" key="3">
    <source>
        <dbReference type="SAM" id="SignalP"/>
    </source>
</evidence>
<feature type="signal peptide" evidence="3">
    <location>
        <begin position="1"/>
        <end position="25"/>
    </location>
</feature>
<dbReference type="InterPro" id="IPR036779">
    <property type="entry name" value="LysM_dom_sf"/>
</dbReference>
<protein>
    <submittedName>
        <fullName evidence="5">Transglycosylase family protein</fullName>
    </submittedName>
</protein>
<evidence type="ECO:0000313" key="5">
    <source>
        <dbReference type="EMBL" id="MFB9466001.1"/>
    </source>
</evidence>
<dbReference type="EMBL" id="JBHMCY010000058">
    <property type="protein sequence ID" value="MFB9466001.1"/>
    <property type="molecule type" value="Genomic_DNA"/>
</dbReference>
<comment type="caution">
    <text evidence="5">The sequence shown here is derived from an EMBL/GenBank/DDBJ whole genome shotgun (WGS) entry which is preliminary data.</text>
</comment>
<feature type="chain" id="PRO_5046279181" evidence="3">
    <location>
        <begin position="26"/>
        <end position="200"/>
    </location>
</feature>
<dbReference type="PANTHER" id="PTHR34700:SF4">
    <property type="entry name" value="PHAGE-LIKE ELEMENT PBSX PROTEIN XKDP"/>
    <property type="match status" value="1"/>
</dbReference>
<dbReference type="Proteomes" id="UP001589709">
    <property type="component" value="Unassembled WGS sequence"/>
</dbReference>
<dbReference type="InterPro" id="IPR052196">
    <property type="entry name" value="Bact_Kbp"/>
</dbReference>
<dbReference type="SUPFAM" id="SSF53955">
    <property type="entry name" value="Lysozyme-like"/>
    <property type="match status" value="1"/>
</dbReference>